<comment type="similarity">
    <text evidence="2">Belongs to the sulfatase family.</text>
</comment>
<evidence type="ECO:0000256" key="5">
    <source>
        <dbReference type="ARBA" id="ARBA00022801"/>
    </source>
</evidence>
<keyword evidence="6" id="KW-0106">Calcium</keyword>
<evidence type="ECO:0000313" key="9">
    <source>
        <dbReference type="Proteomes" id="UP001176891"/>
    </source>
</evidence>
<evidence type="ECO:0000259" key="7">
    <source>
        <dbReference type="Pfam" id="PF00884"/>
    </source>
</evidence>
<dbReference type="RefSeq" id="WP_303280382.1">
    <property type="nucleotide sequence ID" value="NZ_BAABCZ010000016.1"/>
</dbReference>
<organism evidence="8 9">
    <name type="scientific">Flavivirga amylovorans</name>
    <dbReference type="NCBI Taxonomy" id="870486"/>
    <lineage>
        <taxon>Bacteria</taxon>
        <taxon>Pseudomonadati</taxon>
        <taxon>Bacteroidota</taxon>
        <taxon>Flavobacteriia</taxon>
        <taxon>Flavobacteriales</taxon>
        <taxon>Flavobacteriaceae</taxon>
        <taxon>Flavivirga</taxon>
    </lineage>
</organism>
<protein>
    <submittedName>
        <fullName evidence="8">Sulfatase</fullName>
    </submittedName>
</protein>
<accession>A0ABT8WVY8</accession>
<evidence type="ECO:0000256" key="6">
    <source>
        <dbReference type="ARBA" id="ARBA00022837"/>
    </source>
</evidence>
<evidence type="ECO:0000256" key="1">
    <source>
        <dbReference type="ARBA" id="ARBA00001913"/>
    </source>
</evidence>
<evidence type="ECO:0000313" key="8">
    <source>
        <dbReference type="EMBL" id="MDO5985836.1"/>
    </source>
</evidence>
<keyword evidence="4" id="KW-0732">Signal</keyword>
<dbReference type="InterPro" id="IPR035874">
    <property type="entry name" value="IDS"/>
</dbReference>
<dbReference type="Proteomes" id="UP001176891">
    <property type="component" value="Unassembled WGS sequence"/>
</dbReference>
<sequence>MKLIGKVSRVMFIIACAILVSCNSNKGISNKKEVAKETKDNKQKPNVLLIAVDDVNDWIGALGGHPQAITPNLDKFCDNAMVFKNAVCAAPICGPSRSAILSGYMPNRTGVYGNATNMIYSEIVKKNATLPEYFSKHGYHSLSNGKIFHKHGAEFGTDFGHWAFDEHARARRYTDNSVNRNLSTGSGIIKGVRKPEYKGKSKLRWGPTNCGFEEMVDYKVAKWGEQKLAEDRDKPFFMALGLIKPHLSWYVPQEFFDMYGLDTLKTPIVNMDDLKDIKKPNGKLVFEPTPEYEWVTKHGLEKEATQAYLANITFADACLGIIFDGLEKSGKADNTIVVIFGDHGYHLGEKQRYLKNTLWSEATKTPFIVKMPGMKGQLYSDRTVGLIDIFPTLVDLCGLPKKELDGTSMAAVLKDPNAKWDRPGITVSTGGTSVMGEKWHYISNLSGAEELYDLENDPMEWNNLIGEAKYKDIVNDMKKWVPTERVKAERIHFKKQKNYVDADADPTIKKMRVLSELN</sequence>
<evidence type="ECO:0000256" key="3">
    <source>
        <dbReference type="ARBA" id="ARBA00022723"/>
    </source>
</evidence>
<keyword evidence="3" id="KW-0479">Metal-binding</keyword>
<dbReference type="InterPro" id="IPR000917">
    <property type="entry name" value="Sulfatase_N"/>
</dbReference>
<dbReference type="Gene3D" id="3.40.720.10">
    <property type="entry name" value="Alkaline Phosphatase, subunit A"/>
    <property type="match status" value="1"/>
</dbReference>
<dbReference type="PROSITE" id="PS51257">
    <property type="entry name" value="PROKAR_LIPOPROTEIN"/>
    <property type="match status" value="1"/>
</dbReference>
<keyword evidence="9" id="KW-1185">Reference proteome</keyword>
<evidence type="ECO:0000256" key="2">
    <source>
        <dbReference type="ARBA" id="ARBA00008779"/>
    </source>
</evidence>
<dbReference type="InterPro" id="IPR017850">
    <property type="entry name" value="Alkaline_phosphatase_core_sf"/>
</dbReference>
<dbReference type="CDD" id="cd16030">
    <property type="entry name" value="iduronate-2-sulfatase"/>
    <property type="match status" value="1"/>
</dbReference>
<dbReference type="EMBL" id="JAUOEM010000001">
    <property type="protein sequence ID" value="MDO5985836.1"/>
    <property type="molecule type" value="Genomic_DNA"/>
</dbReference>
<comment type="caution">
    <text evidence="8">The sequence shown here is derived from an EMBL/GenBank/DDBJ whole genome shotgun (WGS) entry which is preliminary data.</text>
</comment>
<keyword evidence="5" id="KW-0378">Hydrolase</keyword>
<dbReference type="SUPFAM" id="SSF53649">
    <property type="entry name" value="Alkaline phosphatase-like"/>
    <property type="match status" value="1"/>
</dbReference>
<dbReference type="Pfam" id="PF00884">
    <property type="entry name" value="Sulfatase"/>
    <property type="match status" value="1"/>
</dbReference>
<comment type="cofactor">
    <cofactor evidence="1">
        <name>Ca(2+)</name>
        <dbReference type="ChEBI" id="CHEBI:29108"/>
    </cofactor>
</comment>
<evidence type="ECO:0000256" key="4">
    <source>
        <dbReference type="ARBA" id="ARBA00022729"/>
    </source>
</evidence>
<dbReference type="PANTHER" id="PTHR45953">
    <property type="entry name" value="IDURONATE 2-SULFATASE"/>
    <property type="match status" value="1"/>
</dbReference>
<gene>
    <name evidence="8" type="ORF">Q4Q39_00330</name>
</gene>
<dbReference type="PANTHER" id="PTHR45953:SF1">
    <property type="entry name" value="IDURONATE 2-SULFATASE"/>
    <property type="match status" value="1"/>
</dbReference>
<reference evidence="8" key="1">
    <citation type="submission" date="2023-07" db="EMBL/GenBank/DDBJ databases">
        <title>Two novel species in the genus Flavivirga.</title>
        <authorList>
            <person name="Kwon K."/>
        </authorList>
    </citation>
    <scope>NUCLEOTIDE SEQUENCE</scope>
    <source>
        <strain evidence="8">KACC 14157</strain>
    </source>
</reference>
<proteinExistence type="inferred from homology"/>
<name>A0ABT8WVY8_9FLAO</name>
<feature type="domain" description="Sulfatase N-terminal" evidence="7">
    <location>
        <begin position="45"/>
        <end position="398"/>
    </location>
</feature>